<comment type="caution">
    <text evidence="1">The sequence shown here is derived from an EMBL/GenBank/DDBJ whole genome shotgun (WGS) entry which is preliminary data.</text>
</comment>
<name>A0A3E0VRK6_9MICO</name>
<dbReference type="EMBL" id="NBXA01000021">
    <property type="protein sequence ID" value="RFA12634.1"/>
    <property type="molecule type" value="Genomic_DNA"/>
</dbReference>
<accession>A0A3E0VRK6</accession>
<protein>
    <submittedName>
        <fullName evidence="1">Uncharacterized protein</fullName>
    </submittedName>
</protein>
<dbReference type="OrthoDB" id="4427427at2"/>
<proteinExistence type="predicted"/>
<reference evidence="1 2" key="1">
    <citation type="submission" date="2017-04" db="EMBL/GenBank/DDBJ databases">
        <title>Comparative genome analysis of Subtercola boreus.</title>
        <authorList>
            <person name="Cho Y.-J."/>
            <person name="Cho A."/>
            <person name="Kim O.-S."/>
            <person name="Lee J.-I."/>
        </authorList>
    </citation>
    <scope>NUCLEOTIDE SEQUENCE [LARGE SCALE GENOMIC DNA]</scope>
    <source>
        <strain evidence="1 2">P27444</strain>
    </source>
</reference>
<dbReference type="AlphaFoldDB" id="A0A3E0VRK6"/>
<dbReference type="RefSeq" id="WP_116283079.1">
    <property type="nucleotide sequence ID" value="NZ_NBXA01000021.1"/>
</dbReference>
<evidence type="ECO:0000313" key="2">
    <source>
        <dbReference type="Proteomes" id="UP000256709"/>
    </source>
</evidence>
<gene>
    <name evidence="1" type="ORF">B7R21_09820</name>
</gene>
<organism evidence="1 2">
    <name type="scientific">Subtercola boreus</name>
    <dbReference type="NCBI Taxonomy" id="120213"/>
    <lineage>
        <taxon>Bacteria</taxon>
        <taxon>Bacillati</taxon>
        <taxon>Actinomycetota</taxon>
        <taxon>Actinomycetes</taxon>
        <taxon>Micrococcales</taxon>
        <taxon>Microbacteriaceae</taxon>
        <taxon>Subtercola</taxon>
    </lineage>
</organism>
<dbReference type="Proteomes" id="UP000256709">
    <property type="component" value="Unassembled WGS sequence"/>
</dbReference>
<evidence type="ECO:0000313" key="1">
    <source>
        <dbReference type="EMBL" id="RFA12634.1"/>
    </source>
</evidence>
<sequence>MEKVVFDASSRLGKVPAAGANSDDQHLRFRFDEVDEHHWQLHNITKTDHIRLIKRLKHFEKLTLQQARATKVLGDYDMADCPNKNATAVLENQYDGQDSLAKLVIEPSGSLRLFGIRRGHEIHIVWWDPNHEVWPEGKTRR</sequence>